<reference evidence="1" key="1">
    <citation type="submission" date="2016-07" db="EMBL/GenBank/DDBJ databases">
        <authorList>
            <person name="Bretaudeau A."/>
        </authorList>
    </citation>
    <scope>NUCLEOTIDE SEQUENCE</scope>
    <source>
        <strain evidence="1">Rice</strain>
        <tissue evidence="1">Whole body</tissue>
    </source>
</reference>
<gene>
    <name evidence="1" type="ORF">SFRICE_030287</name>
</gene>
<protein>
    <submittedName>
        <fullName evidence="1">SFRICE_030287</fullName>
    </submittedName>
</protein>
<dbReference type="EMBL" id="ODYU01003539">
    <property type="protein sequence ID" value="SOQ42447.1"/>
    <property type="molecule type" value="Genomic_DNA"/>
</dbReference>
<name>A0A2H1VNS4_SPOFR</name>
<organism evidence="1">
    <name type="scientific">Spodoptera frugiperda</name>
    <name type="common">Fall armyworm</name>
    <dbReference type="NCBI Taxonomy" id="7108"/>
    <lineage>
        <taxon>Eukaryota</taxon>
        <taxon>Metazoa</taxon>
        <taxon>Ecdysozoa</taxon>
        <taxon>Arthropoda</taxon>
        <taxon>Hexapoda</taxon>
        <taxon>Insecta</taxon>
        <taxon>Pterygota</taxon>
        <taxon>Neoptera</taxon>
        <taxon>Endopterygota</taxon>
        <taxon>Lepidoptera</taxon>
        <taxon>Glossata</taxon>
        <taxon>Ditrysia</taxon>
        <taxon>Noctuoidea</taxon>
        <taxon>Noctuidae</taxon>
        <taxon>Amphipyrinae</taxon>
        <taxon>Spodoptera</taxon>
    </lineage>
</organism>
<dbReference type="AlphaFoldDB" id="A0A2H1VNS4"/>
<sequence>MYTHFLRVHHPMTSPALDEARWSVRLFLTKNHPVLTPVFRAGVPVNPLRRPQLRKCSPLALSYLILNFIGRQKCTLRHVALQCTPTFHHLCCKSLVIAGEPIAIHWAAILDFVLLLRNERRIQRHLSSQNPSSRLGCRACQTIIHTYIHTYIPTYIPTYIHTLEKHNPPSGAVGKHTVNEHTYHLMVSNRRRPWTLETPEPLQVVSLLPYTGHNCRLRATEKFSKNR</sequence>
<accession>A0A2H1VNS4</accession>
<proteinExistence type="predicted"/>
<evidence type="ECO:0000313" key="1">
    <source>
        <dbReference type="EMBL" id="SOQ42447.1"/>
    </source>
</evidence>